<dbReference type="EMBL" id="RJNZ01000003">
    <property type="protein sequence ID" value="RSI93480.1"/>
    <property type="molecule type" value="Genomic_DNA"/>
</dbReference>
<proteinExistence type="predicted"/>
<evidence type="ECO:0000256" key="1">
    <source>
        <dbReference type="SAM" id="Phobius"/>
    </source>
</evidence>
<keyword evidence="1" id="KW-1133">Transmembrane helix</keyword>
<feature type="transmembrane region" description="Helical" evidence="1">
    <location>
        <begin position="102"/>
        <end position="124"/>
    </location>
</feature>
<accession>A0A428DHA3</accession>
<feature type="transmembrane region" description="Helical" evidence="1">
    <location>
        <begin position="33"/>
        <end position="56"/>
    </location>
</feature>
<evidence type="ECO:0000313" key="2">
    <source>
        <dbReference type="EMBL" id="RSI93480.1"/>
    </source>
</evidence>
<dbReference type="Proteomes" id="UP000267870">
    <property type="component" value="Unassembled WGS sequence"/>
</dbReference>
<feature type="transmembrane region" description="Helical" evidence="1">
    <location>
        <begin position="63"/>
        <end position="82"/>
    </location>
</feature>
<reference evidence="2 3" key="1">
    <citation type="submission" date="2018-11" db="EMBL/GenBank/DDBJ databases">
        <title>Species Designations Belie Phenotypic and Genotypic Heterogeneity in Oral Streptococci.</title>
        <authorList>
            <person name="Velsko I."/>
        </authorList>
    </citation>
    <scope>NUCLEOTIDE SEQUENCE [LARGE SCALE GENOMIC DNA]</scope>
    <source>
        <strain evidence="2 3">BCC55</strain>
    </source>
</reference>
<evidence type="ECO:0000313" key="3">
    <source>
        <dbReference type="Proteomes" id="UP000267870"/>
    </source>
</evidence>
<keyword evidence="1" id="KW-0472">Membrane</keyword>
<comment type="caution">
    <text evidence="2">The sequence shown here is derived from an EMBL/GenBank/DDBJ whole genome shotgun (WGS) entry which is preliminary data.</text>
</comment>
<feature type="transmembrane region" description="Helical" evidence="1">
    <location>
        <begin position="7"/>
        <end position="27"/>
    </location>
</feature>
<dbReference type="AlphaFoldDB" id="A0A428DHA3"/>
<name>A0A428DHA3_STRMT</name>
<keyword evidence="1" id="KW-0812">Transmembrane</keyword>
<gene>
    <name evidence="2" type="ORF">D8845_03590</name>
</gene>
<sequence length="142" mass="16422">MVKISNNILGIVYVISYLCLLYCLWLWNGPTFLFLTFIFWGLPLLIIILPLLGIWIFTNLKSLVLIGYVASLLNSYYLYLVLRNFHLERITDTAGHKIPLSPWLSVAIIVVDCLFLSVATLGFYKNFILPFFKKNDIDKELL</sequence>
<protein>
    <submittedName>
        <fullName evidence="2">Uncharacterized protein</fullName>
    </submittedName>
</protein>
<organism evidence="2 3">
    <name type="scientific">Streptococcus mitis</name>
    <dbReference type="NCBI Taxonomy" id="28037"/>
    <lineage>
        <taxon>Bacteria</taxon>
        <taxon>Bacillati</taxon>
        <taxon>Bacillota</taxon>
        <taxon>Bacilli</taxon>
        <taxon>Lactobacillales</taxon>
        <taxon>Streptococcaceae</taxon>
        <taxon>Streptococcus</taxon>
        <taxon>Streptococcus mitis group</taxon>
    </lineage>
</organism>